<dbReference type="SMART" id="SM00317">
    <property type="entry name" value="SET"/>
    <property type="match status" value="1"/>
</dbReference>
<dbReference type="Pfam" id="PF00856">
    <property type="entry name" value="SET"/>
    <property type="match status" value="1"/>
</dbReference>
<evidence type="ECO:0000313" key="2">
    <source>
        <dbReference type="EMBL" id="AUB82217.1"/>
    </source>
</evidence>
<dbReference type="GO" id="GO:0032259">
    <property type="term" value="P:methylation"/>
    <property type="evidence" value="ECO:0007669"/>
    <property type="project" value="UniProtKB-KW"/>
</dbReference>
<name>A0A2K8U9K5_9GAMM</name>
<sequence>MPVRPLPLAARVRKDRSPIHGSGCFARVPFATGERIGTFEGPAVTADGPHVLWVYDAAGGVLCARRGDNLLRWLNHSADPNAEFDGFDLYARRPIAVGEELSIDYGGPPD</sequence>
<proteinExistence type="predicted"/>
<accession>A0A2K8U9K5</accession>
<keyword evidence="2" id="KW-0489">Methyltransferase</keyword>
<gene>
    <name evidence="2" type="ORF">THSYN_15520</name>
</gene>
<reference evidence="2 3" key="1">
    <citation type="submission" date="2017-03" db="EMBL/GenBank/DDBJ databases">
        <title>Complete genome sequence of Candidatus 'Thiodictyon syntrophicum' sp. nov. strain Cad16T, a photolithoautotroph purple sulfur bacterium isolated from an alpine meromictic lake.</title>
        <authorList>
            <person name="Luedin S.M."/>
            <person name="Pothier J.F."/>
            <person name="Danza F."/>
            <person name="Storelli N."/>
            <person name="Wittwer M."/>
            <person name="Tonolla M."/>
        </authorList>
    </citation>
    <scope>NUCLEOTIDE SEQUENCE [LARGE SCALE GENOMIC DNA]</scope>
    <source>
        <strain evidence="2 3">Cad16T</strain>
    </source>
</reference>
<keyword evidence="3" id="KW-1185">Reference proteome</keyword>
<dbReference type="SUPFAM" id="SSF82199">
    <property type="entry name" value="SET domain"/>
    <property type="match status" value="1"/>
</dbReference>
<dbReference type="GO" id="GO:0008168">
    <property type="term" value="F:methyltransferase activity"/>
    <property type="evidence" value="ECO:0007669"/>
    <property type="project" value="UniProtKB-KW"/>
</dbReference>
<protein>
    <submittedName>
        <fullName evidence="2">SET domain-containing protein-lysine N-methyltransferase</fullName>
    </submittedName>
</protein>
<dbReference type="KEGG" id="tsy:THSYN_15520"/>
<evidence type="ECO:0000259" key="1">
    <source>
        <dbReference type="PROSITE" id="PS50280"/>
    </source>
</evidence>
<organism evidence="2 3">
    <name type="scientific">Candidatus Thiodictyon syntrophicum</name>
    <dbReference type="NCBI Taxonomy" id="1166950"/>
    <lineage>
        <taxon>Bacteria</taxon>
        <taxon>Pseudomonadati</taxon>
        <taxon>Pseudomonadota</taxon>
        <taxon>Gammaproteobacteria</taxon>
        <taxon>Chromatiales</taxon>
        <taxon>Chromatiaceae</taxon>
        <taxon>Thiodictyon</taxon>
    </lineage>
</organism>
<feature type="domain" description="SET" evidence="1">
    <location>
        <begin position="10"/>
        <end position="106"/>
    </location>
</feature>
<dbReference type="PROSITE" id="PS50280">
    <property type="entry name" value="SET"/>
    <property type="match status" value="1"/>
</dbReference>
<evidence type="ECO:0000313" key="3">
    <source>
        <dbReference type="Proteomes" id="UP000232638"/>
    </source>
</evidence>
<dbReference type="InterPro" id="IPR001214">
    <property type="entry name" value="SET_dom"/>
</dbReference>
<dbReference type="AlphaFoldDB" id="A0A2K8U9K5"/>
<dbReference type="InterPro" id="IPR046341">
    <property type="entry name" value="SET_dom_sf"/>
</dbReference>
<dbReference type="Gene3D" id="2.170.270.10">
    <property type="entry name" value="SET domain"/>
    <property type="match status" value="1"/>
</dbReference>
<dbReference type="RefSeq" id="WP_100919955.1">
    <property type="nucleotide sequence ID" value="NZ_CP020370.1"/>
</dbReference>
<dbReference type="OrthoDB" id="9790349at2"/>
<dbReference type="Proteomes" id="UP000232638">
    <property type="component" value="Chromosome"/>
</dbReference>
<dbReference type="EMBL" id="CP020370">
    <property type="protein sequence ID" value="AUB82217.1"/>
    <property type="molecule type" value="Genomic_DNA"/>
</dbReference>
<keyword evidence="2" id="KW-0808">Transferase</keyword>